<evidence type="ECO:0000313" key="2">
    <source>
        <dbReference type="Proteomes" id="UP001164539"/>
    </source>
</evidence>
<comment type="caution">
    <text evidence="1">The sequence shown here is derived from an EMBL/GenBank/DDBJ whole genome shotgun (WGS) entry which is preliminary data.</text>
</comment>
<protein>
    <submittedName>
        <fullName evidence="1">Werner syndrome-like exonuclease</fullName>
    </submittedName>
</protein>
<evidence type="ECO:0000313" key="1">
    <source>
        <dbReference type="EMBL" id="KAJ4723225.1"/>
    </source>
</evidence>
<name>A0ACC1YKT1_MELAZ</name>
<sequence length="288" mass="32483">MELNYVSVASEWEEDETFTEQELEIVEALEAEYEFSLTNRTQSSTPLHTPENRPKTRRQLPASFSLSPCQANSRIKYPAMRFGGQILYSRTSVEVEKAAMELLQVLETQKRETGQVVIGFDIEWKPTFKRGVSAGKVAVMQICGDINHCYVMHIIHSGIPPSLQFLLEDSAILKVGVGIGNDAVKIDNDYNVSVKDVEDLSYLANQKLGGDSQRYSLASLTEMLICKELEKPNKIRLGNWEAEFLSKDKLQYAATDAFTSWHLYQVLKSFPYPGRDAAERTSQEVEGV</sequence>
<gene>
    <name evidence="1" type="ORF">OWV82_006619</name>
</gene>
<keyword evidence="2" id="KW-1185">Reference proteome</keyword>
<dbReference type="EMBL" id="CM051396">
    <property type="protein sequence ID" value="KAJ4723225.1"/>
    <property type="molecule type" value="Genomic_DNA"/>
</dbReference>
<reference evidence="1 2" key="1">
    <citation type="journal article" date="2023" name="Science">
        <title>Complex scaffold remodeling in plant triterpene biosynthesis.</title>
        <authorList>
            <person name="De La Pena R."/>
            <person name="Hodgson H."/>
            <person name="Liu J.C."/>
            <person name="Stephenson M.J."/>
            <person name="Martin A.C."/>
            <person name="Owen C."/>
            <person name="Harkess A."/>
            <person name="Leebens-Mack J."/>
            <person name="Jimenez L.E."/>
            <person name="Osbourn A."/>
            <person name="Sattely E.S."/>
        </authorList>
    </citation>
    <scope>NUCLEOTIDE SEQUENCE [LARGE SCALE GENOMIC DNA]</scope>
    <source>
        <strain evidence="2">cv. JPN11</strain>
        <tissue evidence="1">Leaf</tissue>
    </source>
</reference>
<dbReference type="Proteomes" id="UP001164539">
    <property type="component" value="Chromosome 3"/>
</dbReference>
<organism evidence="1 2">
    <name type="scientific">Melia azedarach</name>
    <name type="common">Chinaberry tree</name>
    <dbReference type="NCBI Taxonomy" id="155640"/>
    <lineage>
        <taxon>Eukaryota</taxon>
        <taxon>Viridiplantae</taxon>
        <taxon>Streptophyta</taxon>
        <taxon>Embryophyta</taxon>
        <taxon>Tracheophyta</taxon>
        <taxon>Spermatophyta</taxon>
        <taxon>Magnoliopsida</taxon>
        <taxon>eudicotyledons</taxon>
        <taxon>Gunneridae</taxon>
        <taxon>Pentapetalae</taxon>
        <taxon>rosids</taxon>
        <taxon>malvids</taxon>
        <taxon>Sapindales</taxon>
        <taxon>Meliaceae</taxon>
        <taxon>Melia</taxon>
    </lineage>
</organism>
<accession>A0ACC1YKT1</accession>
<proteinExistence type="predicted"/>